<dbReference type="EMBL" id="CP041165">
    <property type="protein sequence ID" value="QOP41151.1"/>
    <property type="molecule type" value="Genomic_DNA"/>
</dbReference>
<protein>
    <submittedName>
        <fullName evidence="7">TolC family protein</fullName>
    </submittedName>
</protein>
<dbReference type="GO" id="GO:0009279">
    <property type="term" value="C:cell outer membrane"/>
    <property type="evidence" value="ECO:0007669"/>
    <property type="project" value="UniProtKB-SubCell"/>
</dbReference>
<evidence type="ECO:0000256" key="1">
    <source>
        <dbReference type="ARBA" id="ARBA00004442"/>
    </source>
</evidence>
<dbReference type="PANTHER" id="PTHR30026:SF20">
    <property type="entry name" value="OUTER MEMBRANE PROTEIN TOLC"/>
    <property type="match status" value="1"/>
</dbReference>
<keyword evidence="4" id="KW-0472">Membrane</keyword>
<evidence type="ECO:0000313" key="8">
    <source>
        <dbReference type="Proteomes" id="UP000593910"/>
    </source>
</evidence>
<keyword evidence="5" id="KW-0998">Cell outer membrane</keyword>
<organism evidence="7 8">
    <name type="scientific">Sulfurimonas marina</name>
    <dbReference type="NCBI Taxonomy" id="2590551"/>
    <lineage>
        <taxon>Bacteria</taxon>
        <taxon>Pseudomonadati</taxon>
        <taxon>Campylobacterota</taxon>
        <taxon>Epsilonproteobacteria</taxon>
        <taxon>Campylobacterales</taxon>
        <taxon>Sulfurimonadaceae</taxon>
        <taxon>Sulfurimonas</taxon>
    </lineage>
</organism>
<dbReference type="AlphaFoldDB" id="A0A7M1AUN1"/>
<comment type="subcellular location">
    <subcellularLocation>
        <location evidence="1">Cell outer membrane</location>
    </subcellularLocation>
</comment>
<evidence type="ECO:0000256" key="4">
    <source>
        <dbReference type="ARBA" id="ARBA00023136"/>
    </source>
</evidence>
<reference evidence="7 8" key="1">
    <citation type="submission" date="2019-06" db="EMBL/GenBank/DDBJ databases">
        <title>Sulfurimonas gotlandica sp. nov., a chemoautotrophic and psychrotolerant epsilonproteobacterium isolated from a pelagic redoxcline, and an emended description of the genus Sulfurimonas.</title>
        <authorList>
            <person name="Wang S."/>
            <person name="Jiang L."/>
            <person name="Shao Z."/>
        </authorList>
    </citation>
    <scope>NUCLEOTIDE SEQUENCE [LARGE SCALE GENOMIC DNA]</scope>
    <source>
        <strain evidence="7 8">B2</strain>
    </source>
</reference>
<evidence type="ECO:0000256" key="5">
    <source>
        <dbReference type="ARBA" id="ARBA00023237"/>
    </source>
</evidence>
<dbReference type="GO" id="GO:0015562">
    <property type="term" value="F:efflux transmembrane transporter activity"/>
    <property type="evidence" value="ECO:0007669"/>
    <property type="project" value="InterPro"/>
</dbReference>
<dbReference type="InterPro" id="IPR051906">
    <property type="entry name" value="TolC-like"/>
</dbReference>
<keyword evidence="6" id="KW-0175">Coiled coil</keyword>
<dbReference type="SUPFAM" id="SSF56954">
    <property type="entry name" value="Outer membrane efflux proteins (OEP)"/>
    <property type="match status" value="1"/>
</dbReference>
<accession>A0A7M1AUN1</accession>
<dbReference type="RefSeq" id="WP_193114570.1">
    <property type="nucleotide sequence ID" value="NZ_CP041165.1"/>
</dbReference>
<gene>
    <name evidence="7" type="ORF">FJR03_05100</name>
</gene>
<keyword evidence="2" id="KW-1134">Transmembrane beta strand</keyword>
<keyword evidence="8" id="KW-1185">Reference proteome</keyword>
<dbReference type="KEGG" id="smax:FJR03_05100"/>
<feature type="coiled-coil region" evidence="6">
    <location>
        <begin position="365"/>
        <end position="392"/>
    </location>
</feature>
<name>A0A7M1AUN1_9BACT</name>
<evidence type="ECO:0000256" key="3">
    <source>
        <dbReference type="ARBA" id="ARBA00022692"/>
    </source>
</evidence>
<dbReference type="Gene3D" id="1.20.1600.10">
    <property type="entry name" value="Outer membrane efflux proteins (OEP)"/>
    <property type="match status" value="1"/>
</dbReference>
<evidence type="ECO:0000313" key="7">
    <source>
        <dbReference type="EMBL" id="QOP41151.1"/>
    </source>
</evidence>
<keyword evidence="3" id="KW-0812">Transmembrane</keyword>
<sequence length="452" mass="52528">MRGLLLFLVAISLLDAKEIFRSTTITQYLNETNPFVYPLLNQEYVAKERVNYHQSAFDTTLNAKYDHKEYPASTGEYYDIAVKKPIENGMEFIATYRKAEGTQEYNNIKTSDEGEVLVGVKLPVNALLQGTNTKKMNLDLALLESTKTKYNSNNNLRLLYLKVLNNYHRVLYNKLLVKYEKELLQKAQKRKSFIEQKIDSGLFPKIALIEAEQQLINRKQRYLAIVAEYENSFENFVKYLNISKEKFLQKYDFVDVLQTPLKSMLLSDAISEAKQNRPDLKMLEYEKEKLLLEKKNANLLQYPEVNVALYGVHDFKYENGFKLSFDLAFPIERNRYKAQIGTIGKSLTNIEKIQEQKEREIETSLTNIINSLNLLKQNIDNAQTELTLVTQLENAENKKYLLGSSNLFVLNQREIQTLEIKKKVLQYKLNYLLLKEELNAQVGKFATLNPTL</sequence>
<evidence type="ECO:0000256" key="2">
    <source>
        <dbReference type="ARBA" id="ARBA00022452"/>
    </source>
</evidence>
<evidence type="ECO:0000256" key="6">
    <source>
        <dbReference type="SAM" id="Coils"/>
    </source>
</evidence>
<proteinExistence type="predicted"/>
<dbReference type="GO" id="GO:0015288">
    <property type="term" value="F:porin activity"/>
    <property type="evidence" value="ECO:0007669"/>
    <property type="project" value="TreeGrafter"/>
</dbReference>
<dbReference type="PANTHER" id="PTHR30026">
    <property type="entry name" value="OUTER MEMBRANE PROTEIN TOLC"/>
    <property type="match status" value="1"/>
</dbReference>
<dbReference type="Proteomes" id="UP000593910">
    <property type="component" value="Chromosome"/>
</dbReference>
<dbReference type="GO" id="GO:1990281">
    <property type="term" value="C:efflux pump complex"/>
    <property type="evidence" value="ECO:0007669"/>
    <property type="project" value="TreeGrafter"/>
</dbReference>